<dbReference type="Gene3D" id="3.40.710.10">
    <property type="entry name" value="DD-peptidase/beta-lactamase superfamily"/>
    <property type="match status" value="1"/>
</dbReference>
<evidence type="ECO:0000259" key="3">
    <source>
        <dbReference type="Pfam" id="PF00144"/>
    </source>
</evidence>
<dbReference type="OrthoDB" id="3499702at2"/>
<accession>A0A2W2F4F9</accession>
<dbReference type="RefSeq" id="WP_111175317.1">
    <property type="nucleotide sequence ID" value="NZ_POUD01000004.1"/>
</dbReference>
<dbReference type="Proteomes" id="UP000249304">
    <property type="component" value="Unassembled WGS sequence"/>
</dbReference>
<dbReference type="SUPFAM" id="SSF56601">
    <property type="entry name" value="beta-lactamase/transpeptidase-like"/>
    <property type="match status" value="1"/>
</dbReference>
<evidence type="ECO:0000313" key="4">
    <source>
        <dbReference type="EMBL" id="PZG23145.1"/>
    </source>
</evidence>
<feature type="signal peptide" evidence="2">
    <location>
        <begin position="1"/>
        <end position="23"/>
    </location>
</feature>
<dbReference type="PANTHER" id="PTHR46825:SF7">
    <property type="entry name" value="D-ALANYL-D-ALANINE CARBOXYPEPTIDASE"/>
    <property type="match status" value="1"/>
</dbReference>
<dbReference type="InterPro" id="IPR001466">
    <property type="entry name" value="Beta-lactam-related"/>
</dbReference>
<evidence type="ECO:0000256" key="2">
    <source>
        <dbReference type="SAM" id="SignalP"/>
    </source>
</evidence>
<keyword evidence="2" id="KW-0732">Signal</keyword>
<feature type="chain" id="PRO_5016033539" evidence="2">
    <location>
        <begin position="24"/>
        <end position="365"/>
    </location>
</feature>
<evidence type="ECO:0000313" key="5">
    <source>
        <dbReference type="Proteomes" id="UP000249304"/>
    </source>
</evidence>
<gene>
    <name evidence="4" type="ORF">C1J01_02015</name>
</gene>
<comment type="caution">
    <text evidence="4">The sequence shown here is derived from an EMBL/GenBank/DDBJ whole genome shotgun (WGS) entry which is preliminary data.</text>
</comment>
<dbReference type="EMBL" id="POUD01000004">
    <property type="protein sequence ID" value="PZG23145.1"/>
    <property type="molecule type" value="Genomic_DNA"/>
</dbReference>
<proteinExistence type="predicted"/>
<reference evidence="4 5" key="1">
    <citation type="submission" date="2018-01" db="EMBL/GenBank/DDBJ databases">
        <title>Draft genome sequence of Nonomuraea sp. KC333.</title>
        <authorList>
            <person name="Sahin N."/>
            <person name="Saygin H."/>
            <person name="Ay H."/>
        </authorList>
    </citation>
    <scope>NUCLEOTIDE SEQUENCE [LARGE SCALE GENOMIC DNA]</scope>
    <source>
        <strain evidence="4 5">KC333</strain>
    </source>
</reference>
<evidence type="ECO:0000256" key="1">
    <source>
        <dbReference type="SAM" id="MobiDB-lite"/>
    </source>
</evidence>
<dbReference type="InterPro" id="IPR012338">
    <property type="entry name" value="Beta-lactam/transpept-like"/>
</dbReference>
<dbReference type="InterPro" id="IPR050491">
    <property type="entry name" value="AmpC-like"/>
</dbReference>
<sequence>MRKSLAAVVAGSLVIVPVAPAFAAAGTSSPQSRLDRLTAEDGMAGALSQVRGPSGRSVTWRSGTAERGTGRPMVGPAGRFRIASMSKPIMAATVLRLVEQQKIDLDAPVERYLPGVVRGTGDGAAIDGRKITVRMVLQQTSGLPEFFDAVPWKEPFPDFLRVALTLKPTPRGSFAYANTNYLVAGMIVSKVTGKDFRQASRDLILRPYGMRDTYWPDKGDYGIRGPHAHAYGVHPARPEDGEVDLTDQLPTYEFGASGGLVSTAEDLNRFWSRAPLGTMTARTVPVDQAGWPEGARYGYGVARMRSSCGYVYFGAGDMPGTSVFSGRDRAGRAGTVYVTGVADSPEKRQHLIDAFVAAICDRAPA</sequence>
<protein>
    <submittedName>
        <fullName evidence="4">Peptidase</fullName>
    </submittedName>
</protein>
<name>A0A2W2F4F9_9ACTN</name>
<dbReference type="Pfam" id="PF00144">
    <property type="entry name" value="Beta-lactamase"/>
    <property type="match status" value="1"/>
</dbReference>
<feature type="region of interest" description="Disordered" evidence="1">
    <location>
        <begin position="48"/>
        <end position="73"/>
    </location>
</feature>
<dbReference type="AlphaFoldDB" id="A0A2W2F4F9"/>
<dbReference type="PANTHER" id="PTHR46825">
    <property type="entry name" value="D-ALANYL-D-ALANINE-CARBOXYPEPTIDASE/ENDOPEPTIDASE AMPH"/>
    <property type="match status" value="1"/>
</dbReference>
<organism evidence="4 5">
    <name type="scientific">Nonomuraea aridisoli</name>
    <dbReference type="NCBI Taxonomy" id="2070368"/>
    <lineage>
        <taxon>Bacteria</taxon>
        <taxon>Bacillati</taxon>
        <taxon>Actinomycetota</taxon>
        <taxon>Actinomycetes</taxon>
        <taxon>Streptosporangiales</taxon>
        <taxon>Streptosporangiaceae</taxon>
        <taxon>Nonomuraea</taxon>
    </lineage>
</organism>
<feature type="domain" description="Beta-lactamase-related" evidence="3">
    <location>
        <begin position="55"/>
        <end position="347"/>
    </location>
</feature>
<keyword evidence="5" id="KW-1185">Reference proteome</keyword>